<organism evidence="1 2">
    <name type="scientific">Pluteus cervinus</name>
    <dbReference type="NCBI Taxonomy" id="181527"/>
    <lineage>
        <taxon>Eukaryota</taxon>
        <taxon>Fungi</taxon>
        <taxon>Dikarya</taxon>
        <taxon>Basidiomycota</taxon>
        <taxon>Agaricomycotina</taxon>
        <taxon>Agaricomycetes</taxon>
        <taxon>Agaricomycetidae</taxon>
        <taxon>Agaricales</taxon>
        <taxon>Pluteineae</taxon>
        <taxon>Pluteaceae</taxon>
        <taxon>Pluteus</taxon>
    </lineage>
</organism>
<evidence type="ECO:0000313" key="1">
    <source>
        <dbReference type="EMBL" id="TFK65236.1"/>
    </source>
</evidence>
<name>A0ACD3AI64_9AGAR</name>
<evidence type="ECO:0000313" key="2">
    <source>
        <dbReference type="Proteomes" id="UP000308600"/>
    </source>
</evidence>
<dbReference type="Proteomes" id="UP000308600">
    <property type="component" value="Unassembled WGS sequence"/>
</dbReference>
<keyword evidence="2" id="KW-1185">Reference proteome</keyword>
<dbReference type="EMBL" id="ML208443">
    <property type="protein sequence ID" value="TFK65236.1"/>
    <property type="molecule type" value="Genomic_DNA"/>
</dbReference>
<accession>A0ACD3AI64</accession>
<reference evidence="1 2" key="1">
    <citation type="journal article" date="2019" name="Nat. Ecol. Evol.">
        <title>Megaphylogeny resolves global patterns of mushroom evolution.</title>
        <authorList>
            <person name="Varga T."/>
            <person name="Krizsan K."/>
            <person name="Foldi C."/>
            <person name="Dima B."/>
            <person name="Sanchez-Garcia M."/>
            <person name="Sanchez-Ramirez S."/>
            <person name="Szollosi G.J."/>
            <person name="Szarkandi J.G."/>
            <person name="Papp V."/>
            <person name="Albert L."/>
            <person name="Andreopoulos W."/>
            <person name="Angelini C."/>
            <person name="Antonin V."/>
            <person name="Barry K.W."/>
            <person name="Bougher N.L."/>
            <person name="Buchanan P."/>
            <person name="Buyck B."/>
            <person name="Bense V."/>
            <person name="Catcheside P."/>
            <person name="Chovatia M."/>
            <person name="Cooper J."/>
            <person name="Damon W."/>
            <person name="Desjardin D."/>
            <person name="Finy P."/>
            <person name="Geml J."/>
            <person name="Haridas S."/>
            <person name="Hughes K."/>
            <person name="Justo A."/>
            <person name="Karasinski D."/>
            <person name="Kautmanova I."/>
            <person name="Kiss B."/>
            <person name="Kocsube S."/>
            <person name="Kotiranta H."/>
            <person name="LaButti K.M."/>
            <person name="Lechner B.E."/>
            <person name="Liimatainen K."/>
            <person name="Lipzen A."/>
            <person name="Lukacs Z."/>
            <person name="Mihaltcheva S."/>
            <person name="Morgado L.N."/>
            <person name="Niskanen T."/>
            <person name="Noordeloos M.E."/>
            <person name="Ohm R.A."/>
            <person name="Ortiz-Santana B."/>
            <person name="Ovrebo C."/>
            <person name="Racz N."/>
            <person name="Riley R."/>
            <person name="Savchenko A."/>
            <person name="Shiryaev A."/>
            <person name="Soop K."/>
            <person name="Spirin V."/>
            <person name="Szebenyi C."/>
            <person name="Tomsovsky M."/>
            <person name="Tulloss R.E."/>
            <person name="Uehling J."/>
            <person name="Grigoriev I.V."/>
            <person name="Vagvolgyi C."/>
            <person name="Papp T."/>
            <person name="Martin F.M."/>
            <person name="Miettinen O."/>
            <person name="Hibbett D.S."/>
            <person name="Nagy L.G."/>
        </authorList>
    </citation>
    <scope>NUCLEOTIDE SEQUENCE [LARGE SCALE GENOMIC DNA]</scope>
    <source>
        <strain evidence="1 2">NL-1719</strain>
    </source>
</reference>
<gene>
    <name evidence="1" type="ORF">BDN72DRAFT_824770</name>
</gene>
<sequence>MLMSVQPRPQFPLFLCFLIPQLTLSVFVAYRLSLFWRVTGFIALIANVIFALSCTTGDAYQDYFMGSAVVTMVFTTIHLLFLTNPEKDFKHESDLQPVQALSVHRRLIWGFSITCTPRNVGWNTEVVDLPPRPTSGRWRFVLDSLLRAAWFFLVVDIAQSYLHTNPIFSLSGPAALSIKSQGYFWRCISILAYGAWPYGMMNLQYSLLSALLVALGISEPQHCPNLFGSWTDSYTIRRFWGRTWHQTTRRFMTSCGRYVTGVLGFKPGTSLSTYAQVYVDFIIFSIIHSLGGDVMVGLEYLGYSVPFFMSQAIAITFEDMVIRLVRRRSVKIPPTVAHFVGYIWVFVWLSVSMPWLLDWSIRAGCAQPQLLPVRPLRTYILRNSTLIDRFY</sequence>
<protein>
    <submittedName>
        <fullName evidence="1">Uncharacterized protein</fullName>
    </submittedName>
</protein>
<proteinExistence type="predicted"/>